<feature type="transmembrane region" description="Helical" evidence="1">
    <location>
        <begin position="6"/>
        <end position="29"/>
    </location>
</feature>
<sequence length="36" mass="4085">PWMVLWPALAIAVAMIAFSLFSEGLRVALDPKERER</sequence>
<gene>
    <name evidence="2" type="ORF">S01H1_23042</name>
</gene>
<keyword evidence="1" id="KW-1133">Transmembrane helix</keyword>
<proteinExistence type="predicted"/>
<keyword evidence="1" id="KW-0812">Transmembrane</keyword>
<evidence type="ECO:0008006" key="3">
    <source>
        <dbReference type="Google" id="ProtNLM"/>
    </source>
</evidence>
<dbReference type="AlphaFoldDB" id="X0U466"/>
<organism evidence="2">
    <name type="scientific">marine sediment metagenome</name>
    <dbReference type="NCBI Taxonomy" id="412755"/>
    <lineage>
        <taxon>unclassified sequences</taxon>
        <taxon>metagenomes</taxon>
        <taxon>ecological metagenomes</taxon>
    </lineage>
</organism>
<accession>X0U466</accession>
<reference evidence="2" key="1">
    <citation type="journal article" date="2014" name="Front. Microbiol.">
        <title>High frequency of phylogenetically diverse reductive dehalogenase-homologous genes in deep subseafloor sedimentary metagenomes.</title>
        <authorList>
            <person name="Kawai M."/>
            <person name="Futagami T."/>
            <person name="Toyoda A."/>
            <person name="Takaki Y."/>
            <person name="Nishi S."/>
            <person name="Hori S."/>
            <person name="Arai W."/>
            <person name="Tsubouchi T."/>
            <person name="Morono Y."/>
            <person name="Uchiyama I."/>
            <person name="Ito T."/>
            <person name="Fujiyama A."/>
            <person name="Inagaki F."/>
            <person name="Takami H."/>
        </authorList>
    </citation>
    <scope>NUCLEOTIDE SEQUENCE</scope>
    <source>
        <strain evidence="2">Expedition CK06-06</strain>
    </source>
</reference>
<dbReference type="EMBL" id="BARS01013170">
    <property type="protein sequence ID" value="GAF94136.1"/>
    <property type="molecule type" value="Genomic_DNA"/>
</dbReference>
<feature type="non-terminal residue" evidence="2">
    <location>
        <position position="1"/>
    </location>
</feature>
<protein>
    <recommendedName>
        <fullName evidence="3">ABC transmembrane type-1 domain-containing protein</fullName>
    </recommendedName>
</protein>
<name>X0U466_9ZZZZ</name>
<keyword evidence="1" id="KW-0472">Membrane</keyword>
<evidence type="ECO:0000256" key="1">
    <source>
        <dbReference type="SAM" id="Phobius"/>
    </source>
</evidence>
<evidence type="ECO:0000313" key="2">
    <source>
        <dbReference type="EMBL" id="GAF94136.1"/>
    </source>
</evidence>
<comment type="caution">
    <text evidence="2">The sequence shown here is derived from an EMBL/GenBank/DDBJ whole genome shotgun (WGS) entry which is preliminary data.</text>
</comment>